<dbReference type="Proteomes" id="UP001055879">
    <property type="component" value="Linkage Group LG09"/>
</dbReference>
<protein>
    <submittedName>
        <fullName evidence="1">Uncharacterized protein</fullName>
    </submittedName>
</protein>
<proteinExistence type="predicted"/>
<dbReference type="EMBL" id="CM042055">
    <property type="protein sequence ID" value="KAI3701770.1"/>
    <property type="molecule type" value="Genomic_DNA"/>
</dbReference>
<evidence type="ECO:0000313" key="2">
    <source>
        <dbReference type="Proteomes" id="UP001055879"/>
    </source>
</evidence>
<gene>
    <name evidence="1" type="ORF">L6452_27101</name>
</gene>
<sequence>MSVVEIEFSSNTQLLIFTFLMFVGGDIFISIVALQCSISKLNRTRRQDENKPRNLSPISSTSSHDRMEVMNDPEKSNAEIVVSESDSHLLKCKSIQLLFFVVIGYVLVNHILGFIMIPIYLAMFPSTKDVLKRRRLNPFTFVLFTTVSSFTNCGFIPTNGNMIVFKKNSGLLLILISQILVGNTLYPPCLRFCVWFFGKFFMKAEAKYLLESRREEIRYFHWLPARNSKLLLFTVIGFFLVQFVMFCCMGWNSEGLRELNNYERVIGVLFQVVNSRYSGETILDLWKLAPAVWVLFIFMM</sequence>
<name>A0ACB9A046_ARCLA</name>
<reference evidence="2" key="1">
    <citation type="journal article" date="2022" name="Mol. Ecol. Resour.">
        <title>The genomes of chicory, endive, great burdock and yacon provide insights into Asteraceae palaeo-polyploidization history and plant inulin production.</title>
        <authorList>
            <person name="Fan W."/>
            <person name="Wang S."/>
            <person name="Wang H."/>
            <person name="Wang A."/>
            <person name="Jiang F."/>
            <person name="Liu H."/>
            <person name="Zhao H."/>
            <person name="Xu D."/>
            <person name="Zhang Y."/>
        </authorList>
    </citation>
    <scope>NUCLEOTIDE SEQUENCE [LARGE SCALE GENOMIC DNA]</scope>
    <source>
        <strain evidence="2">cv. Niubang</strain>
    </source>
</reference>
<reference evidence="1 2" key="2">
    <citation type="journal article" date="2022" name="Mol. Ecol. Resour.">
        <title>The genomes of chicory, endive, great burdock and yacon provide insights into Asteraceae paleo-polyploidization history and plant inulin production.</title>
        <authorList>
            <person name="Fan W."/>
            <person name="Wang S."/>
            <person name="Wang H."/>
            <person name="Wang A."/>
            <person name="Jiang F."/>
            <person name="Liu H."/>
            <person name="Zhao H."/>
            <person name="Xu D."/>
            <person name="Zhang Y."/>
        </authorList>
    </citation>
    <scope>NUCLEOTIDE SEQUENCE [LARGE SCALE GENOMIC DNA]</scope>
    <source>
        <strain evidence="2">cv. Niubang</strain>
    </source>
</reference>
<evidence type="ECO:0000313" key="1">
    <source>
        <dbReference type="EMBL" id="KAI3701770.1"/>
    </source>
</evidence>
<keyword evidence="2" id="KW-1185">Reference proteome</keyword>
<organism evidence="1 2">
    <name type="scientific">Arctium lappa</name>
    <name type="common">Greater burdock</name>
    <name type="synonym">Lappa major</name>
    <dbReference type="NCBI Taxonomy" id="4217"/>
    <lineage>
        <taxon>Eukaryota</taxon>
        <taxon>Viridiplantae</taxon>
        <taxon>Streptophyta</taxon>
        <taxon>Embryophyta</taxon>
        <taxon>Tracheophyta</taxon>
        <taxon>Spermatophyta</taxon>
        <taxon>Magnoliopsida</taxon>
        <taxon>eudicotyledons</taxon>
        <taxon>Gunneridae</taxon>
        <taxon>Pentapetalae</taxon>
        <taxon>asterids</taxon>
        <taxon>campanulids</taxon>
        <taxon>Asterales</taxon>
        <taxon>Asteraceae</taxon>
        <taxon>Carduoideae</taxon>
        <taxon>Cardueae</taxon>
        <taxon>Arctiinae</taxon>
        <taxon>Arctium</taxon>
    </lineage>
</organism>
<comment type="caution">
    <text evidence="1">The sequence shown here is derived from an EMBL/GenBank/DDBJ whole genome shotgun (WGS) entry which is preliminary data.</text>
</comment>
<accession>A0ACB9A046</accession>